<dbReference type="AlphaFoldDB" id="A0A059GAL9"/>
<protein>
    <submittedName>
        <fullName evidence="4">Phenylacetic acid degradation-like protein</fullName>
    </submittedName>
</protein>
<proteinExistence type="inferred from homology"/>
<dbReference type="PATRIC" id="fig|1280953.3.peg.580"/>
<dbReference type="GO" id="GO:0005829">
    <property type="term" value="C:cytosol"/>
    <property type="evidence" value="ECO:0007669"/>
    <property type="project" value="TreeGrafter"/>
</dbReference>
<keyword evidence="2" id="KW-0378">Hydrolase</keyword>
<comment type="caution">
    <text evidence="4">The sequence shown here is derived from an EMBL/GenBank/DDBJ whole genome shotgun (WGS) entry which is preliminary data.</text>
</comment>
<evidence type="ECO:0000313" key="4">
    <source>
        <dbReference type="EMBL" id="KDA03784.1"/>
    </source>
</evidence>
<dbReference type="Pfam" id="PF03061">
    <property type="entry name" value="4HBT"/>
    <property type="match status" value="1"/>
</dbReference>
<dbReference type="PANTHER" id="PTHR43240:SF5">
    <property type="entry name" value="1,4-DIHYDROXY-2-NAPHTHOYL-COA THIOESTERASE 1"/>
    <property type="match status" value="1"/>
</dbReference>
<dbReference type="GO" id="GO:0061522">
    <property type="term" value="F:1,4-dihydroxy-2-naphthoyl-CoA thioesterase activity"/>
    <property type="evidence" value="ECO:0007669"/>
    <property type="project" value="TreeGrafter"/>
</dbReference>
<dbReference type="eggNOG" id="COG2050">
    <property type="taxonomic scope" value="Bacteria"/>
</dbReference>
<dbReference type="NCBIfam" id="TIGR00369">
    <property type="entry name" value="unchar_dom_1"/>
    <property type="match status" value="1"/>
</dbReference>
<dbReference type="SUPFAM" id="SSF54637">
    <property type="entry name" value="Thioesterase/thiol ester dehydrase-isomerase"/>
    <property type="match status" value="1"/>
</dbReference>
<evidence type="ECO:0000313" key="5">
    <source>
        <dbReference type="Proteomes" id="UP000024942"/>
    </source>
</evidence>
<dbReference type="Gene3D" id="3.10.129.10">
    <property type="entry name" value="Hotdog Thioesterase"/>
    <property type="match status" value="1"/>
</dbReference>
<evidence type="ECO:0000259" key="3">
    <source>
        <dbReference type="Pfam" id="PF03061"/>
    </source>
</evidence>
<organism evidence="4 5">
    <name type="scientific">Hyphomonas oceanitis SCH89</name>
    <dbReference type="NCBI Taxonomy" id="1280953"/>
    <lineage>
        <taxon>Bacteria</taxon>
        <taxon>Pseudomonadati</taxon>
        <taxon>Pseudomonadota</taxon>
        <taxon>Alphaproteobacteria</taxon>
        <taxon>Hyphomonadales</taxon>
        <taxon>Hyphomonadaceae</taxon>
        <taxon>Hyphomonas</taxon>
    </lineage>
</organism>
<dbReference type="InterPro" id="IPR029069">
    <property type="entry name" value="HotDog_dom_sf"/>
</dbReference>
<reference evidence="4 5" key="1">
    <citation type="journal article" date="2014" name="Antonie Van Leeuwenhoek">
        <title>Hyphomonas beringensis sp. nov. and Hyphomonas chukchiensis sp. nov., isolated from surface seawater of the Bering Sea and Chukchi Sea.</title>
        <authorList>
            <person name="Li C."/>
            <person name="Lai Q."/>
            <person name="Li G."/>
            <person name="Dong C."/>
            <person name="Wang J."/>
            <person name="Liao Y."/>
            <person name="Shao Z."/>
        </authorList>
    </citation>
    <scope>NUCLEOTIDE SEQUENCE [LARGE SCALE GENOMIC DNA]</scope>
    <source>
        <strain evidence="4 5">SCH89</strain>
    </source>
</reference>
<evidence type="ECO:0000256" key="2">
    <source>
        <dbReference type="ARBA" id="ARBA00022801"/>
    </source>
</evidence>
<dbReference type="STRING" id="1280953.HOC_02873"/>
<comment type="similarity">
    <text evidence="1">Belongs to the thioesterase PaaI family.</text>
</comment>
<dbReference type="Proteomes" id="UP000024942">
    <property type="component" value="Unassembled WGS sequence"/>
</dbReference>
<feature type="domain" description="Thioesterase" evidence="3">
    <location>
        <begin position="52"/>
        <end position="130"/>
    </location>
</feature>
<dbReference type="RefSeq" id="WP_035535798.1">
    <property type="nucleotide sequence ID" value="NZ_ARYL01000003.1"/>
</dbReference>
<keyword evidence="5" id="KW-1185">Reference proteome</keyword>
<dbReference type="InterPro" id="IPR003736">
    <property type="entry name" value="PAAI_dom"/>
</dbReference>
<dbReference type="InterPro" id="IPR006683">
    <property type="entry name" value="Thioestr_dom"/>
</dbReference>
<gene>
    <name evidence="4" type="ORF">HOC_02873</name>
</gene>
<accession>A0A059GAL9</accession>
<dbReference type="CDD" id="cd03443">
    <property type="entry name" value="PaaI_thioesterase"/>
    <property type="match status" value="1"/>
</dbReference>
<sequence length="147" mass="15708">MTIWRQTNIDLDKITAAQEGTMGGILGITLVSIGDDTLTARMPVDHRTLQPHGRLHGGASVALAETVGSIAANLVLDSNESVGVGLEINANHVRPVKEGFVFGTAKAEALGRTTQIWTIRITDEEDRLVCLSRFTVAVIPAKRALPV</sequence>
<dbReference type="EMBL" id="ARYL01000003">
    <property type="protein sequence ID" value="KDA03784.1"/>
    <property type="molecule type" value="Genomic_DNA"/>
</dbReference>
<dbReference type="PANTHER" id="PTHR43240">
    <property type="entry name" value="1,4-DIHYDROXY-2-NAPHTHOYL-COA THIOESTERASE 1"/>
    <property type="match status" value="1"/>
</dbReference>
<evidence type="ECO:0000256" key="1">
    <source>
        <dbReference type="ARBA" id="ARBA00008324"/>
    </source>
</evidence>
<dbReference type="OrthoDB" id="9813282at2"/>
<name>A0A059GAL9_9PROT</name>